<evidence type="ECO:0000313" key="1">
    <source>
        <dbReference type="EMBL" id="DBA02434.1"/>
    </source>
</evidence>
<reference evidence="1" key="2">
    <citation type="journal article" date="2023" name="Microbiol Resour">
        <title>Decontamination and Annotation of the Draft Genome Sequence of the Oomycete Lagenidium giganteum ARSEF 373.</title>
        <authorList>
            <person name="Morgan W.R."/>
            <person name="Tartar A."/>
        </authorList>
    </citation>
    <scope>NUCLEOTIDE SEQUENCE</scope>
    <source>
        <strain evidence="1">ARSEF 373</strain>
    </source>
</reference>
<feature type="non-terminal residue" evidence="1">
    <location>
        <position position="104"/>
    </location>
</feature>
<gene>
    <name evidence="1" type="ORF">N0F65_008648</name>
</gene>
<dbReference type="AlphaFoldDB" id="A0AAV2ZAB5"/>
<proteinExistence type="predicted"/>
<protein>
    <submittedName>
        <fullName evidence="1">Uncharacterized protein</fullName>
    </submittedName>
</protein>
<accession>A0AAV2ZAB5</accession>
<sequence length="104" mass="11771">MASATLRSSGASRARCRERRCRPELAPQAVLSHDSRPFGMHLMLVPRVCVDVCVDVVVRQILLHIEMRTTVSKELKSFFSCTTAIGLLLPQSTIPIMRKPRIYY</sequence>
<comment type="caution">
    <text evidence="1">The sequence shown here is derived from an EMBL/GenBank/DDBJ whole genome shotgun (WGS) entry which is preliminary data.</text>
</comment>
<evidence type="ECO:0000313" key="2">
    <source>
        <dbReference type="Proteomes" id="UP001146120"/>
    </source>
</evidence>
<dbReference type="Proteomes" id="UP001146120">
    <property type="component" value="Unassembled WGS sequence"/>
</dbReference>
<organism evidence="1 2">
    <name type="scientific">Lagenidium giganteum</name>
    <dbReference type="NCBI Taxonomy" id="4803"/>
    <lineage>
        <taxon>Eukaryota</taxon>
        <taxon>Sar</taxon>
        <taxon>Stramenopiles</taxon>
        <taxon>Oomycota</taxon>
        <taxon>Peronosporomycetes</taxon>
        <taxon>Pythiales</taxon>
        <taxon>Pythiaceae</taxon>
    </lineage>
</organism>
<name>A0AAV2ZAB5_9STRA</name>
<keyword evidence="2" id="KW-1185">Reference proteome</keyword>
<dbReference type="EMBL" id="DAKRPA010000031">
    <property type="protein sequence ID" value="DBA02434.1"/>
    <property type="molecule type" value="Genomic_DNA"/>
</dbReference>
<reference evidence="1" key="1">
    <citation type="submission" date="2022-11" db="EMBL/GenBank/DDBJ databases">
        <authorList>
            <person name="Morgan W.R."/>
            <person name="Tartar A."/>
        </authorList>
    </citation>
    <scope>NUCLEOTIDE SEQUENCE</scope>
    <source>
        <strain evidence="1">ARSEF 373</strain>
    </source>
</reference>